<evidence type="ECO:0000313" key="5">
    <source>
        <dbReference type="Proteomes" id="UP000254621"/>
    </source>
</evidence>
<evidence type="ECO:0000256" key="2">
    <source>
        <dbReference type="ARBA" id="ARBA00022840"/>
    </source>
</evidence>
<dbReference type="PANTHER" id="PTHR30580">
    <property type="entry name" value="PRIMOSOMAL PROTEIN N"/>
    <property type="match status" value="1"/>
</dbReference>
<protein>
    <submittedName>
        <fullName evidence="4">Primosomal protein N</fullName>
        <ecNumber evidence="4">3.6.4.-</ecNumber>
    </submittedName>
</protein>
<name>A0A380P7I7_WEIVI</name>
<dbReference type="AlphaFoldDB" id="A0A380P7I7"/>
<keyword evidence="2" id="KW-0067">ATP-binding</keyword>
<evidence type="ECO:0000256" key="3">
    <source>
        <dbReference type="ARBA" id="ARBA00023125"/>
    </source>
</evidence>
<keyword evidence="1" id="KW-0547">Nucleotide-binding</keyword>
<dbReference type="SUPFAM" id="SSF52540">
    <property type="entry name" value="P-loop containing nucleoside triphosphate hydrolases"/>
    <property type="match status" value="1"/>
</dbReference>
<dbReference type="Gene3D" id="3.40.50.300">
    <property type="entry name" value="P-loop containing nucleotide triphosphate hydrolases"/>
    <property type="match status" value="1"/>
</dbReference>
<dbReference type="PANTHER" id="PTHR30580:SF0">
    <property type="entry name" value="PRIMOSOMAL PROTEIN N"/>
    <property type="match status" value="1"/>
</dbReference>
<dbReference type="GO" id="GO:0006270">
    <property type="term" value="P:DNA replication initiation"/>
    <property type="evidence" value="ECO:0007669"/>
    <property type="project" value="TreeGrafter"/>
</dbReference>
<sequence length="88" mass="9938">MLVPEITLTPQMVRRVKSRFGEAVAVLHSALSDGERYDEWRRIERGEARVVVGARSAIFAPLQDIGLIIWMKNTMPRISRKKSAISCA</sequence>
<dbReference type="EC" id="3.6.4.-" evidence="4"/>
<dbReference type="EMBL" id="UHIV01000006">
    <property type="protein sequence ID" value="SUP61181.1"/>
    <property type="molecule type" value="Genomic_DNA"/>
</dbReference>
<organism evidence="4 5">
    <name type="scientific">Weissella viridescens</name>
    <name type="common">Lactobacillus viridescens</name>
    <dbReference type="NCBI Taxonomy" id="1629"/>
    <lineage>
        <taxon>Bacteria</taxon>
        <taxon>Bacillati</taxon>
        <taxon>Bacillota</taxon>
        <taxon>Bacilli</taxon>
        <taxon>Lactobacillales</taxon>
        <taxon>Lactobacillaceae</taxon>
        <taxon>Weissella</taxon>
    </lineage>
</organism>
<dbReference type="GO" id="GO:0016787">
    <property type="term" value="F:hydrolase activity"/>
    <property type="evidence" value="ECO:0007669"/>
    <property type="project" value="UniProtKB-KW"/>
</dbReference>
<dbReference type="GO" id="GO:0006310">
    <property type="term" value="P:DNA recombination"/>
    <property type="evidence" value="ECO:0007669"/>
    <property type="project" value="TreeGrafter"/>
</dbReference>
<keyword evidence="3" id="KW-0238">DNA-binding</keyword>
<accession>A0A380P7I7</accession>
<gene>
    <name evidence="4" type="primary">priA_2</name>
    <name evidence="4" type="ORF">NCTC13645_02313</name>
</gene>
<keyword evidence="4" id="KW-0378">Hydrolase</keyword>
<dbReference type="GO" id="GO:0005524">
    <property type="term" value="F:ATP binding"/>
    <property type="evidence" value="ECO:0007669"/>
    <property type="project" value="UniProtKB-KW"/>
</dbReference>
<dbReference type="GO" id="GO:0006302">
    <property type="term" value="P:double-strand break repair"/>
    <property type="evidence" value="ECO:0007669"/>
    <property type="project" value="TreeGrafter"/>
</dbReference>
<dbReference type="GO" id="GO:0043138">
    <property type="term" value="F:3'-5' DNA helicase activity"/>
    <property type="evidence" value="ECO:0007669"/>
    <property type="project" value="TreeGrafter"/>
</dbReference>
<dbReference type="Proteomes" id="UP000254621">
    <property type="component" value="Unassembled WGS sequence"/>
</dbReference>
<reference evidence="4 5" key="1">
    <citation type="submission" date="2018-06" db="EMBL/GenBank/DDBJ databases">
        <authorList>
            <consortium name="Pathogen Informatics"/>
            <person name="Doyle S."/>
        </authorList>
    </citation>
    <scope>NUCLEOTIDE SEQUENCE [LARGE SCALE GENOMIC DNA]</scope>
    <source>
        <strain evidence="4 5">NCTC13645</strain>
    </source>
</reference>
<dbReference type="InterPro" id="IPR027417">
    <property type="entry name" value="P-loop_NTPase"/>
</dbReference>
<evidence type="ECO:0000313" key="4">
    <source>
        <dbReference type="EMBL" id="SUP61181.1"/>
    </source>
</evidence>
<dbReference type="GO" id="GO:0003677">
    <property type="term" value="F:DNA binding"/>
    <property type="evidence" value="ECO:0007669"/>
    <property type="project" value="UniProtKB-KW"/>
</dbReference>
<evidence type="ECO:0000256" key="1">
    <source>
        <dbReference type="ARBA" id="ARBA00022741"/>
    </source>
</evidence>
<proteinExistence type="predicted"/>